<gene>
    <name evidence="2" type="ORF">TPAR_05427</name>
</gene>
<dbReference type="AlphaFoldDB" id="A0A2S4KW10"/>
<keyword evidence="3" id="KW-1185">Reference proteome</keyword>
<sequence length="411" mass="47243">QALQTFINHHDPHSTANARLKYRGITLDDYRLLLAYYINSSGIYFSYAYDENWLSNEFAAQNQWNTTLLSVQEDLNDAERIVQTASDTDSFKECLKRGVKGQLLLYERLTAQMKQLKWAVDLTPQVYGALRAHEYLRSTIPTSTPSFWQFSKQAMTCCPTQIPLSKGKELPGNYNAALLAELFHEQSRRWRGIAEVHVHDVLHIVSKWTRCAVRNLIHEEKLRGEVGTILEDWLENTEQLALQELANLIEDERRSPLTYNHYYTDNVPNSRLDNQRTAVENAIRPVTAQDWNGKLHISNNQYDVEKFMSAIGSKITVDMDEQTCNEAMTQLDAYYKVAMKTFVDNVARQVIERHIVSPLRKAFCPNSVSQLSEEVLLTIGSEPEQKTAQRQKLMTLAQGLKKSLKDLQMPL</sequence>
<dbReference type="STRING" id="94208.A0A2S4KW10"/>
<evidence type="ECO:0000313" key="2">
    <source>
        <dbReference type="EMBL" id="POR34376.1"/>
    </source>
</evidence>
<feature type="non-terminal residue" evidence="2">
    <location>
        <position position="411"/>
    </location>
</feature>
<evidence type="ECO:0000259" key="1">
    <source>
        <dbReference type="PROSITE" id="PS51388"/>
    </source>
</evidence>
<feature type="domain" description="GED" evidence="1">
    <location>
        <begin position="324"/>
        <end position="411"/>
    </location>
</feature>
<name>A0A2S4KW10_9HYPO</name>
<comment type="caution">
    <text evidence="2">The sequence shown here is derived from an EMBL/GenBank/DDBJ whole genome shotgun (WGS) entry which is preliminary data.</text>
</comment>
<dbReference type="EMBL" id="PKSG01000528">
    <property type="protein sequence ID" value="POR34376.1"/>
    <property type="molecule type" value="Genomic_DNA"/>
</dbReference>
<accession>A0A2S4KW10</accession>
<reference evidence="2 3" key="1">
    <citation type="submission" date="2018-01" db="EMBL/GenBank/DDBJ databases">
        <title>Harnessing the power of phylogenomics to disentangle the directionality and signatures of interkingdom host jumping in the parasitic fungal genus Tolypocladium.</title>
        <authorList>
            <person name="Quandt C.A."/>
            <person name="Patterson W."/>
            <person name="Spatafora J.W."/>
        </authorList>
    </citation>
    <scope>NUCLEOTIDE SEQUENCE [LARGE SCALE GENOMIC DNA]</scope>
    <source>
        <strain evidence="2 3">NRBC 100945</strain>
    </source>
</reference>
<dbReference type="Gene3D" id="1.20.120.1240">
    <property type="entry name" value="Dynamin, middle domain"/>
    <property type="match status" value="1"/>
</dbReference>
<feature type="non-terminal residue" evidence="2">
    <location>
        <position position="1"/>
    </location>
</feature>
<dbReference type="InterPro" id="IPR020850">
    <property type="entry name" value="GED_dom"/>
</dbReference>
<evidence type="ECO:0000313" key="3">
    <source>
        <dbReference type="Proteomes" id="UP000237481"/>
    </source>
</evidence>
<protein>
    <submittedName>
        <fullName evidence="2">Interferon-induced GTP-binding protein Mx-like protein</fullName>
    </submittedName>
</protein>
<proteinExistence type="predicted"/>
<organism evidence="2 3">
    <name type="scientific">Tolypocladium paradoxum</name>
    <dbReference type="NCBI Taxonomy" id="94208"/>
    <lineage>
        <taxon>Eukaryota</taxon>
        <taxon>Fungi</taxon>
        <taxon>Dikarya</taxon>
        <taxon>Ascomycota</taxon>
        <taxon>Pezizomycotina</taxon>
        <taxon>Sordariomycetes</taxon>
        <taxon>Hypocreomycetidae</taxon>
        <taxon>Hypocreales</taxon>
        <taxon>Ophiocordycipitaceae</taxon>
        <taxon>Tolypocladium</taxon>
    </lineage>
</organism>
<dbReference type="Proteomes" id="UP000237481">
    <property type="component" value="Unassembled WGS sequence"/>
</dbReference>
<dbReference type="PROSITE" id="PS51388">
    <property type="entry name" value="GED"/>
    <property type="match status" value="1"/>
</dbReference>
<dbReference type="OrthoDB" id="415706at2759"/>